<evidence type="ECO:0000313" key="1">
    <source>
        <dbReference type="EMBL" id="QDO92144.1"/>
    </source>
</evidence>
<dbReference type="EMBL" id="NAQV01000026">
    <property type="protein sequence ID" value="RAN62247.1"/>
    <property type="molecule type" value="Genomic_DNA"/>
</dbReference>
<dbReference type="Proteomes" id="UP000249099">
    <property type="component" value="Unassembled WGS sequence"/>
</dbReference>
<protein>
    <submittedName>
        <fullName evidence="4">Uncharacterized protein</fullName>
    </submittedName>
</protein>
<dbReference type="KEGG" id="dpm:FNV33_09475"/>
<dbReference type="RefSeq" id="WP_112790470.1">
    <property type="nucleotide sequence ID" value="NZ_CP041626.1"/>
</dbReference>
<dbReference type="EMBL" id="CP041626">
    <property type="protein sequence ID" value="QDO92209.1"/>
    <property type="molecule type" value="Genomic_DNA"/>
</dbReference>
<sequence length="115" mass="13459">MFKRVVSNNKSIGKIESNDKVLFVSLRLIRTIRLKYRYNNGHLLITDVSQSVADDIKRAKVIEINNIKYDLTGTSIRYEDLWNELRIEGDSFVSQLGRGRIIQYKQYNNTAKLYT</sequence>
<dbReference type="KEGG" id="dpm:FNV33_09120"/>
<reference evidence="1 6" key="2">
    <citation type="submission" date="2019-07" db="EMBL/GenBank/DDBJ databases">
        <title>Genome assembly of a nasal isolate of Dolosigranulum pigrum from a chronic sinusitis patient.</title>
        <authorList>
            <person name="Baig S."/>
            <person name="Overballe-Petersen S."/>
            <person name="Kaspar U."/>
            <person name="Rendboe A."/>
            <person name="de Man T."/>
            <person name="Liu C."/>
            <person name="Price L.B."/>
            <person name="Stegger M."/>
            <person name="Becker K."/>
            <person name="Skytt Andersen P."/>
        </authorList>
    </citation>
    <scope>NUCLEOTIDE SEQUENCE [LARGE SCALE GENOMIC DNA]</scope>
    <source>
        <strain evidence="1 6">83VPs-KB5</strain>
    </source>
</reference>
<gene>
    <name evidence="4" type="ORF">B8A44_08230</name>
    <name evidence="1" type="ORF">FNV33_09120</name>
    <name evidence="2" type="ORF">FNV33_09475</name>
    <name evidence="3" type="ORF">FNV33_09830</name>
</gene>
<organism evidence="4 5">
    <name type="scientific">Dolosigranulum pigrum</name>
    <dbReference type="NCBI Taxonomy" id="29394"/>
    <lineage>
        <taxon>Bacteria</taxon>
        <taxon>Bacillati</taxon>
        <taxon>Bacillota</taxon>
        <taxon>Bacilli</taxon>
        <taxon>Lactobacillales</taxon>
        <taxon>Carnobacteriaceae</taxon>
        <taxon>Dolosigranulum</taxon>
    </lineage>
</organism>
<evidence type="ECO:0000313" key="3">
    <source>
        <dbReference type="EMBL" id="QDO92274.1"/>
    </source>
</evidence>
<dbReference type="EMBL" id="CP041626">
    <property type="protein sequence ID" value="QDO92274.1"/>
    <property type="molecule type" value="Genomic_DNA"/>
</dbReference>
<accession>A0A328KIR6</accession>
<dbReference type="Proteomes" id="UP000315953">
    <property type="component" value="Chromosome"/>
</dbReference>
<dbReference type="AlphaFoldDB" id="A0A328KIR6"/>
<evidence type="ECO:0000313" key="6">
    <source>
        <dbReference type="Proteomes" id="UP000315953"/>
    </source>
</evidence>
<proteinExistence type="predicted"/>
<evidence type="ECO:0000313" key="4">
    <source>
        <dbReference type="EMBL" id="RAN62247.1"/>
    </source>
</evidence>
<evidence type="ECO:0000313" key="5">
    <source>
        <dbReference type="Proteomes" id="UP000249099"/>
    </source>
</evidence>
<name>A0A328KIR6_9LACT</name>
<dbReference type="EMBL" id="CP041626">
    <property type="protein sequence ID" value="QDO92144.1"/>
    <property type="molecule type" value="Genomic_DNA"/>
</dbReference>
<reference evidence="4 5" key="1">
    <citation type="submission" date="2017-03" db="EMBL/GenBank/DDBJ databases">
        <title>wgs assembly of Dolosigranulum pigrum KPL CDC strains.</title>
        <authorList>
            <person name="Brugger S.D."/>
            <person name="Pettigrew M."/>
            <person name="Kong Y."/>
            <person name="Lemon K.P."/>
        </authorList>
    </citation>
    <scope>NUCLEOTIDE SEQUENCE [LARGE SCALE GENOMIC DNA]</scope>
    <source>
        <strain evidence="4 5">KPL1931_CDC4294-98</strain>
    </source>
</reference>
<dbReference type="KEGG" id="dpm:FNV33_09830"/>
<evidence type="ECO:0000313" key="2">
    <source>
        <dbReference type="EMBL" id="QDO92209.1"/>
    </source>
</evidence>